<keyword evidence="11" id="KW-1185">Reference proteome</keyword>
<dbReference type="InterPro" id="IPR036962">
    <property type="entry name" value="Glyco_hydro_3_N_sf"/>
</dbReference>
<dbReference type="Proteomes" id="UP000000719">
    <property type="component" value="Chromosome"/>
</dbReference>
<dbReference type="AlphaFoldDB" id="B8D1U9"/>
<dbReference type="InterPro" id="IPR036881">
    <property type="entry name" value="Glyco_hydro_3_C_sf"/>
</dbReference>
<dbReference type="InterPro" id="IPR051915">
    <property type="entry name" value="Cellulose_Degrad_GH3"/>
</dbReference>
<gene>
    <name evidence="10" type="ordered locus">Hore_04180</name>
</gene>
<evidence type="ECO:0000313" key="10">
    <source>
        <dbReference type="EMBL" id="ACL69176.1"/>
    </source>
</evidence>
<accession>B8D1U9</accession>
<evidence type="ECO:0000256" key="6">
    <source>
        <dbReference type="ARBA" id="ARBA00023295"/>
    </source>
</evidence>
<proteinExistence type="inferred from homology"/>
<dbReference type="Gene3D" id="3.40.50.1700">
    <property type="entry name" value="Glycoside hydrolase family 3 C-terminal domain"/>
    <property type="match status" value="1"/>
</dbReference>
<dbReference type="PANTHER" id="PTHR30620:SF16">
    <property type="entry name" value="LYSOSOMAL BETA GLUCOSIDASE"/>
    <property type="match status" value="1"/>
</dbReference>
<evidence type="ECO:0000259" key="8">
    <source>
        <dbReference type="Pfam" id="PF00933"/>
    </source>
</evidence>
<evidence type="ECO:0000313" key="11">
    <source>
        <dbReference type="Proteomes" id="UP000000719"/>
    </source>
</evidence>
<dbReference type="EMBL" id="CP001098">
    <property type="protein sequence ID" value="ACL69176.1"/>
    <property type="molecule type" value="Genomic_DNA"/>
</dbReference>
<evidence type="ECO:0000256" key="7">
    <source>
        <dbReference type="RuleBase" id="RU361161"/>
    </source>
</evidence>
<dbReference type="SUPFAM" id="SSF51445">
    <property type="entry name" value="(Trans)glycosidases"/>
    <property type="match status" value="1"/>
</dbReference>
<protein>
    <recommendedName>
        <fullName evidence="3">beta-glucosidase</fullName>
        <ecNumber evidence="3">3.2.1.21</ecNumber>
    </recommendedName>
</protein>
<dbReference type="RefSeq" id="WP_012635364.1">
    <property type="nucleotide sequence ID" value="NC_011899.1"/>
</dbReference>
<dbReference type="PRINTS" id="PR00133">
    <property type="entry name" value="GLHYDRLASE3"/>
</dbReference>
<reference evidence="10 11" key="1">
    <citation type="journal article" date="2009" name="PLoS ONE">
        <title>Genome analysis of the anaerobic thermohalophilic bacterium Halothermothrix orenii.</title>
        <authorList>
            <person name="Mavromatis K."/>
            <person name="Ivanova N."/>
            <person name="Anderson I."/>
            <person name="Lykidis A."/>
            <person name="Hooper S.D."/>
            <person name="Sun H."/>
            <person name="Kunin V."/>
            <person name="Lapidus A."/>
            <person name="Hugenholtz P."/>
            <person name="Patel B."/>
            <person name="Kyrpides N.C."/>
        </authorList>
    </citation>
    <scope>NUCLEOTIDE SEQUENCE [LARGE SCALE GENOMIC DNA]</scope>
    <source>
        <strain evidence="11">H 168 / OCM 544 / DSM 9562</strain>
    </source>
</reference>
<dbReference type="EC" id="3.2.1.21" evidence="3"/>
<evidence type="ECO:0000256" key="5">
    <source>
        <dbReference type="ARBA" id="ARBA00022801"/>
    </source>
</evidence>
<name>B8D1U9_HALOH</name>
<evidence type="ECO:0000256" key="4">
    <source>
        <dbReference type="ARBA" id="ARBA00022729"/>
    </source>
</evidence>
<dbReference type="InterPro" id="IPR017853">
    <property type="entry name" value="GH"/>
</dbReference>
<dbReference type="InterPro" id="IPR002772">
    <property type="entry name" value="Glyco_hydro_3_C"/>
</dbReference>
<dbReference type="Pfam" id="PF01915">
    <property type="entry name" value="Glyco_hydro_3_C"/>
    <property type="match status" value="1"/>
</dbReference>
<dbReference type="HOGENOM" id="CLU_004542_9_3_9"/>
<feature type="domain" description="Glycoside hydrolase family 3 N-terminal" evidence="8">
    <location>
        <begin position="60"/>
        <end position="383"/>
    </location>
</feature>
<evidence type="ECO:0000259" key="9">
    <source>
        <dbReference type="Pfam" id="PF01915"/>
    </source>
</evidence>
<dbReference type="CAZy" id="GH3">
    <property type="family name" value="Glycoside Hydrolase Family 3"/>
</dbReference>
<keyword evidence="5 7" id="KW-0378">Hydrolase</keyword>
<dbReference type="SUPFAM" id="SSF52279">
    <property type="entry name" value="Beta-D-glucan exohydrolase, C-terminal domain"/>
    <property type="match status" value="1"/>
</dbReference>
<dbReference type="InterPro" id="IPR019800">
    <property type="entry name" value="Glyco_hydro_3_AS"/>
</dbReference>
<dbReference type="STRING" id="373903.Hore_04180"/>
<keyword evidence="4" id="KW-0732">Signal</keyword>
<dbReference type="PROSITE" id="PS00775">
    <property type="entry name" value="GLYCOSYL_HYDROL_F3"/>
    <property type="match status" value="1"/>
</dbReference>
<comment type="catalytic activity">
    <reaction evidence="1">
        <text>Hydrolysis of terminal, non-reducing beta-D-glucosyl residues with release of beta-D-glucose.</text>
        <dbReference type="EC" id="3.2.1.21"/>
    </reaction>
</comment>
<evidence type="ECO:0000256" key="1">
    <source>
        <dbReference type="ARBA" id="ARBA00000448"/>
    </source>
</evidence>
<sequence length="618" mass="68407">MKRLAGFSLLYMVLLICFIGGTVFASTELVENEEFKIIPDYMNPFLSIEEKVDKLLSVMTLEEKIGQMTQAERRYITPDEVYQYKIGSILSGGGSTPFSNTPEAWANMYDRFQKWAMKTRLKIPIIYGVDAVHGHNNLRGATIFPHNIGLGATRDPELVEKVGRITAKEVSATGPDWNFGPCVAVARDERWGRTYESFGEHPELQKLLAGAYVRGLQGPEAEMDGEYVVACAKHYVGDGGTEWGSGDGGYLIDRGDVTVDEKTLREIHLPGYIEAIEEGVGTIMVSFNSYQGVKMHAHKYLITDVLKGELGFDGFVVSDWNGINEISGYSYYEKVVKSVNAGIDMFMVPDSWKKFIYNLKQAVENGDVSEERINDAVRRILTVKFKAGLFEKPFTDRSHISLIGSEEHREVAREAVRKSLVLLKNENVLPLDKDSKIYVGGSNAEDIGSQCGGWTITWQGRSGDITEGTTVLEGIEAAIAGRGQVVNDLNQADVAVIVVGEDPYAEGRGDNGRLELKQEDISLLEKVTGAGKPVVVVMISGRPLIISDYIDDWDAFVMAWLPGTEGQGIADVLFGDYNFTGRLPVSWPEDVSQLPINYGDDDYDPLFEYGTGLKMDLE</sequence>
<dbReference type="FunFam" id="3.40.50.1700:FF:000002">
    <property type="entry name" value="Glycosyl hydrolase family protein"/>
    <property type="match status" value="1"/>
</dbReference>
<dbReference type="KEGG" id="hor:Hore_04180"/>
<dbReference type="eggNOG" id="COG1472">
    <property type="taxonomic scope" value="Bacteria"/>
</dbReference>
<evidence type="ECO:0000256" key="2">
    <source>
        <dbReference type="ARBA" id="ARBA00005336"/>
    </source>
</evidence>
<evidence type="ECO:0000256" key="3">
    <source>
        <dbReference type="ARBA" id="ARBA00012744"/>
    </source>
</evidence>
<dbReference type="GO" id="GO:0008422">
    <property type="term" value="F:beta-glucosidase activity"/>
    <property type="evidence" value="ECO:0007669"/>
    <property type="project" value="UniProtKB-EC"/>
</dbReference>
<organism evidence="10 11">
    <name type="scientific">Halothermothrix orenii (strain H 168 / OCM 544 / DSM 9562)</name>
    <dbReference type="NCBI Taxonomy" id="373903"/>
    <lineage>
        <taxon>Bacteria</taxon>
        <taxon>Bacillati</taxon>
        <taxon>Bacillota</taxon>
        <taxon>Clostridia</taxon>
        <taxon>Halanaerobiales</taxon>
        <taxon>Halothermotrichaceae</taxon>
        <taxon>Halothermothrix</taxon>
    </lineage>
</organism>
<dbReference type="PANTHER" id="PTHR30620">
    <property type="entry name" value="PERIPLASMIC BETA-GLUCOSIDASE-RELATED"/>
    <property type="match status" value="1"/>
</dbReference>
<feature type="domain" description="Glycoside hydrolase family 3 C-terminal" evidence="9">
    <location>
        <begin position="420"/>
        <end position="614"/>
    </location>
</feature>
<comment type="similarity">
    <text evidence="2 7">Belongs to the glycosyl hydrolase 3 family.</text>
</comment>
<dbReference type="Gene3D" id="3.20.20.300">
    <property type="entry name" value="Glycoside hydrolase, family 3, N-terminal domain"/>
    <property type="match status" value="1"/>
</dbReference>
<keyword evidence="6 7" id="KW-0326">Glycosidase</keyword>
<dbReference type="Pfam" id="PF00933">
    <property type="entry name" value="Glyco_hydro_3"/>
    <property type="match status" value="1"/>
</dbReference>
<dbReference type="GO" id="GO:0009251">
    <property type="term" value="P:glucan catabolic process"/>
    <property type="evidence" value="ECO:0007669"/>
    <property type="project" value="TreeGrafter"/>
</dbReference>
<dbReference type="InterPro" id="IPR001764">
    <property type="entry name" value="Glyco_hydro_3_N"/>
</dbReference>